<evidence type="ECO:0000313" key="2">
    <source>
        <dbReference type="EMBL" id="TCS86073.1"/>
    </source>
</evidence>
<evidence type="ECO:0000313" key="3">
    <source>
        <dbReference type="Proteomes" id="UP000295807"/>
    </source>
</evidence>
<accession>A0A4R3KNJ6</accession>
<dbReference type="InterPro" id="IPR012338">
    <property type="entry name" value="Beta-lactam/transpept-like"/>
</dbReference>
<feature type="domain" description="Beta-lactamase class A catalytic" evidence="1">
    <location>
        <begin position="78"/>
        <end position="187"/>
    </location>
</feature>
<dbReference type="EMBL" id="SMAD01000009">
    <property type="protein sequence ID" value="TCS86073.1"/>
    <property type="molecule type" value="Genomic_DNA"/>
</dbReference>
<comment type="caution">
    <text evidence="2">The sequence shown here is derived from an EMBL/GenBank/DDBJ whole genome shotgun (WGS) entry which is preliminary data.</text>
</comment>
<organism evidence="2 3">
    <name type="scientific">Anseongella ginsenosidimutans</name>
    <dbReference type="NCBI Taxonomy" id="496056"/>
    <lineage>
        <taxon>Bacteria</taxon>
        <taxon>Pseudomonadati</taxon>
        <taxon>Bacteroidota</taxon>
        <taxon>Sphingobacteriia</taxon>
        <taxon>Sphingobacteriales</taxon>
        <taxon>Sphingobacteriaceae</taxon>
        <taxon>Anseongella</taxon>
    </lineage>
</organism>
<reference evidence="2 3" key="1">
    <citation type="submission" date="2019-03" db="EMBL/GenBank/DDBJ databases">
        <title>Genomic Encyclopedia of Type Strains, Phase IV (KMG-IV): sequencing the most valuable type-strain genomes for metagenomic binning, comparative biology and taxonomic classification.</title>
        <authorList>
            <person name="Goeker M."/>
        </authorList>
    </citation>
    <scope>NUCLEOTIDE SEQUENCE [LARGE SCALE GENOMIC DNA]</scope>
    <source>
        <strain evidence="2 3">DSM 21100</strain>
    </source>
</reference>
<dbReference type="GO" id="GO:0008800">
    <property type="term" value="F:beta-lactamase activity"/>
    <property type="evidence" value="ECO:0007669"/>
    <property type="project" value="InterPro"/>
</dbReference>
<evidence type="ECO:0000259" key="1">
    <source>
        <dbReference type="Pfam" id="PF13354"/>
    </source>
</evidence>
<dbReference type="RefSeq" id="WP_132129879.1">
    <property type="nucleotide sequence ID" value="NZ_CP042432.1"/>
</dbReference>
<gene>
    <name evidence="2" type="ORF">EDD80_109102</name>
</gene>
<protein>
    <submittedName>
        <fullName evidence="2">Beta-lactamase family protein</fullName>
    </submittedName>
</protein>
<dbReference type="AlphaFoldDB" id="A0A4R3KNJ6"/>
<dbReference type="Proteomes" id="UP000295807">
    <property type="component" value="Unassembled WGS sequence"/>
</dbReference>
<keyword evidence="3" id="KW-1185">Reference proteome</keyword>
<proteinExistence type="predicted"/>
<name>A0A4R3KNJ6_9SPHI</name>
<dbReference type="Gene3D" id="3.40.710.10">
    <property type="entry name" value="DD-peptidase/beta-lactamase superfamily"/>
    <property type="match status" value="1"/>
</dbReference>
<sequence length="442" mass="51740">MKKFACTLLLYLVSLAGTLGQDNKPGNRHDLIEKLMQSRPEWFGHLLDSAGYYEIQVIYTQIDRDRKNKPHFTSYTYRLDKERYFYPASSVKLPLAVLALEKLNDLRIDSLTKDTPLRIGSGFRTQLPLLSDHTARNGLPTIAHFIRQVLLVSDNWAYNRLYEFVGQREIRERLAQKGLNNVRILHRFIVGDSRETSRHSNPFTFYQPLPAGEVPDGTHPEIARGEKVIYRQPAAYNEMDFFSGLPEVTAGAGYVDNEGRLVMDPFRFTDKNFFPLEMQQELLKRILFPESYPPSRRFRLHPDDYLFLRKYLSMLPRESGPFPDYSDTCAYWDSYAKFLMYGNRKTARIPAHIRIFNKMGNAYGYVTDNAYIVDFKNRVEFLLTATIATNTDGIYNDDRYDYIGTGYPFMEHLGRLIYEFELTRSRERLPNLEEFRIDYGMR</sequence>
<dbReference type="SUPFAM" id="SSF56601">
    <property type="entry name" value="beta-lactamase/transpeptidase-like"/>
    <property type="match status" value="1"/>
</dbReference>
<dbReference type="OrthoDB" id="1884322at2"/>
<dbReference type="InterPro" id="IPR045155">
    <property type="entry name" value="Beta-lactam_cat"/>
</dbReference>
<dbReference type="GO" id="GO:0030655">
    <property type="term" value="P:beta-lactam antibiotic catabolic process"/>
    <property type="evidence" value="ECO:0007669"/>
    <property type="project" value="InterPro"/>
</dbReference>
<dbReference type="Pfam" id="PF13354">
    <property type="entry name" value="Beta-lactamase2"/>
    <property type="match status" value="1"/>
</dbReference>